<name>A0AAW1GJD8_POPJA</name>
<dbReference type="GO" id="GO:0030246">
    <property type="term" value="F:carbohydrate binding"/>
    <property type="evidence" value="ECO:0007669"/>
    <property type="project" value="InterPro"/>
</dbReference>
<accession>A0AAW1GJD8</accession>
<dbReference type="PANTHER" id="PTHR35803:SF2">
    <property type="entry name" value="RETAINING ALPHA-GALACTOSIDASE"/>
    <property type="match status" value="1"/>
</dbReference>
<protein>
    <submittedName>
        <fullName evidence="2">Glycosyl-hydrolase 97 N-terminal</fullName>
    </submittedName>
</protein>
<dbReference type="EMBL" id="JASPKY010003443">
    <property type="protein sequence ID" value="KAK9663727.1"/>
    <property type="molecule type" value="Genomic_DNA"/>
</dbReference>
<dbReference type="InterPro" id="IPR029486">
    <property type="entry name" value="GH97_N"/>
</dbReference>
<proteinExistence type="predicted"/>
<feature type="domain" description="Glycosyl-hydrolase 97 N-terminal" evidence="1">
    <location>
        <begin position="24"/>
        <end position="157"/>
    </location>
</feature>
<dbReference type="InterPro" id="IPR014718">
    <property type="entry name" value="GH-type_carb-bd"/>
</dbReference>
<dbReference type="Gene3D" id="2.70.98.10">
    <property type="match status" value="2"/>
</dbReference>
<feature type="non-terminal residue" evidence="2">
    <location>
        <position position="210"/>
    </location>
</feature>
<organism evidence="2 3">
    <name type="scientific">Popillia japonica</name>
    <name type="common">Japanese beetle</name>
    <dbReference type="NCBI Taxonomy" id="7064"/>
    <lineage>
        <taxon>Eukaryota</taxon>
        <taxon>Metazoa</taxon>
        <taxon>Ecdysozoa</taxon>
        <taxon>Arthropoda</taxon>
        <taxon>Hexapoda</taxon>
        <taxon>Insecta</taxon>
        <taxon>Pterygota</taxon>
        <taxon>Neoptera</taxon>
        <taxon>Endopterygota</taxon>
        <taxon>Coleoptera</taxon>
        <taxon>Polyphaga</taxon>
        <taxon>Scarabaeiformia</taxon>
        <taxon>Scarabaeidae</taxon>
        <taxon>Rutelinae</taxon>
        <taxon>Popillia</taxon>
    </lineage>
</organism>
<dbReference type="PANTHER" id="PTHR35803">
    <property type="entry name" value="GLUCAN 1,4-ALPHA-GLUCOSIDASE SUSB-RELATED"/>
    <property type="match status" value="1"/>
</dbReference>
<reference evidence="2 3" key="1">
    <citation type="journal article" date="2024" name="BMC Genomics">
        <title>De novo assembly and annotation of Popillia japonica's genome with initial clues to its potential as an invasive pest.</title>
        <authorList>
            <person name="Cucini C."/>
            <person name="Boschi S."/>
            <person name="Funari R."/>
            <person name="Cardaioli E."/>
            <person name="Iannotti N."/>
            <person name="Marturano G."/>
            <person name="Paoli F."/>
            <person name="Bruttini M."/>
            <person name="Carapelli A."/>
            <person name="Frati F."/>
            <person name="Nardi F."/>
        </authorList>
    </citation>
    <scope>NUCLEOTIDE SEQUENCE [LARGE SCALE GENOMIC DNA]</scope>
    <source>
        <strain evidence="2">DMR45628</strain>
    </source>
</reference>
<dbReference type="Pfam" id="PF14508">
    <property type="entry name" value="GH97_N"/>
    <property type="match status" value="1"/>
</dbReference>
<sequence>MMHDCGLDGGIANLTAGEKKQTLLSPNGKIRIEVCESKSAVEKSSPSILTYEVYHNEKRLLSSSNIGLKLKDTPLKIGKITSINRQRRTEQIDAPFYRTPSFQAHYNVLNLRLSGKAGLGIEFRAYDEGVSYRFYSTTKNELNIENELAEFNFEEDTIDYDDGIKLTLLESDLEAYPGMFLQAAEKTLKGVFAPLPADTDFYPWRMQEYV</sequence>
<evidence type="ECO:0000259" key="1">
    <source>
        <dbReference type="Pfam" id="PF14508"/>
    </source>
</evidence>
<comment type="caution">
    <text evidence="2">The sequence shown here is derived from an EMBL/GenBank/DDBJ whole genome shotgun (WGS) entry which is preliminary data.</text>
</comment>
<dbReference type="Proteomes" id="UP001458880">
    <property type="component" value="Unassembled WGS sequence"/>
</dbReference>
<gene>
    <name evidence="2" type="ORF">QE152_g41394</name>
</gene>
<evidence type="ECO:0000313" key="2">
    <source>
        <dbReference type="EMBL" id="KAK9663727.1"/>
    </source>
</evidence>
<dbReference type="InterPro" id="IPR052720">
    <property type="entry name" value="Glycosyl_hydrolase_97"/>
</dbReference>
<dbReference type="AlphaFoldDB" id="A0AAW1GJD8"/>
<keyword evidence="3" id="KW-1185">Reference proteome</keyword>
<evidence type="ECO:0000313" key="3">
    <source>
        <dbReference type="Proteomes" id="UP001458880"/>
    </source>
</evidence>